<evidence type="ECO:0000256" key="3">
    <source>
        <dbReference type="ARBA" id="ARBA00023163"/>
    </source>
</evidence>
<dbReference type="InterPro" id="IPR011711">
    <property type="entry name" value="GntR_C"/>
</dbReference>
<dbReference type="Pfam" id="PF00392">
    <property type="entry name" value="GntR"/>
    <property type="match status" value="1"/>
</dbReference>
<evidence type="ECO:0000259" key="4">
    <source>
        <dbReference type="PROSITE" id="PS50949"/>
    </source>
</evidence>
<dbReference type="EMBL" id="FNYH01000002">
    <property type="protein sequence ID" value="SEI46968.1"/>
    <property type="molecule type" value="Genomic_DNA"/>
</dbReference>
<reference evidence="6" key="1">
    <citation type="submission" date="2016-10" db="EMBL/GenBank/DDBJ databases">
        <authorList>
            <person name="Varghese N."/>
            <person name="Submissions S."/>
        </authorList>
    </citation>
    <scope>NUCLEOTIDE SEQUENCE [LARGE SCALE GENOMIC DNA]</scope>
    <source>
        <strain evidence="6">DSM 7165</strain>
    </source>
</reference>
<gene>
    <name evidence="5" type="ORF">SAMN05421831_102195</name>
</gene>
<dbReference type="AlphaFoldDB" id="A0A1H6QT52"/>
<evidence type="ECO:0000313" key="6">
    <source>
        <dbReference type="Proteomes" id="UP000242999"/>
    </source>
</evidence>
<dbReference type="GO" id="GO:0003677">
    <property type="term" value="F:DNA binding"/>
    <property type="evidence" value="ECO:0007669"/>
    <property type="project" value="UniProtKB-KW"/>
</dbReference>
<dbReference type="PROSITE" id="PS50949">
    <property type="entry name" value="HTH_GNTR"/>
    <property type="match status" value="1"/>
</dbReference>
<evidence type="ECO:0000256" key="2">
    <source>
        <dbReference type="ARBA" id="ARBA00023125"/>
    </source>
</evidence>
<proteinExistence type="predicted"/>
<dbReference type="InterPro" id="IPR036388">
    <property type="entry name" value="WH-like_DNA-bd_sf"/>
</dbReference>
<dbReference type="STRING" id="64971.SAMN05421831_102195"/>
<evidence type="ECO:0000256" key="1">
    <source>
        <dbReference type="ARBA" id="ARBA00023015"/>
    </source>
</evidence>
<protein>
    <submittedName>
        <fullName evidence="5">DNA-binding transcriptional regulator, FadR family</fullName>
    </submittedName>
</protein>
<dbReference type="PANTHER" id="PTHR43537:SF5">
    <property type="entry name" value="UXU OPERON TRANSCRIPTIONAL REGULATOR"/>
    <property type="match status" value="1"/>
</dbReference>
<dbReference type="PANTHER" id="PTHR43537">
    <property type="entry name" value="TRANSCRIPTIONAL REGULATOR, GNTR FAMILY"/>
    <property type="match status" value="1"/>
</dbReference>
<dbReference type="PRINTS" id="PR00035">
    <property type="entry name" value="HTHGNTR"/>
</dbReference>
<dbReference type="SMART" id="SM00345">
    <property type="entry name" value="HTH_GNTR"/>
    <property type="match status" value="1"/>
</dbReference>
<keyword evidence="2 5" id="KW-0238">DNA-binding</keyword>
<dbReference type="Gene3D" id="1.20.120.530">
    <property type="entry name" value="GntR ligand-binding domain-like"/>
    <property type="match status" value="1"/>
</dbReference>
<dbReference type="InterPro" id="IPR000524">
    <property type="entry name" value="Tscrpt_reg_HTH_GntR"/>
</dbReference>
<accession>A0A1H6QT52</accession>
<keyword evidence="1" id="KW-0805">Transcription regulation</keyword>
<name>A0A1H6QT52_9GAMM</name>
<dbReference type="Proteomes" id="UP000242999">
    <property type="component" value="Unassembled WGS sequence"/>
</dbReference>
<dbReference type="Gene3D" id="1.10.10.10">
    <property type="entry name" value="Winged helix-like DNA-binding domain superfamily/Winged helix DNA-binding domain"/>
    <property type="match status" value="1"/>
</dbReference>
<dbReference type="OrthoDB" id="1040417at2"/>
<keyword evidence="3" id="KW-0804">Transcription</keyword>
<dbReference type="SUPFAM" id="SSF48008">
    <property type="entry name" value="GntR ligand-binding domain-like"/>
    <property type="match status" value="1"/>
</dbReference>
<keyword evidence="6" id="KW-1185">Reference proteome</keyword>
<dbReference type="InterPro" id="IPR036390">
    <property type="entry name" value="WH_DNA-bd_sf"/>
</dbReference>
<sequence length="249" mass="28580">MKLEFRPLVTDSLPKQIAEHLRQAILEGELRAGDRLPTEDELAAQYQVSRPTIREALKRLAAQNLIRSRRGPTGGTFISRPTLEESSESLVSTTMLLASMNEFSLAEIAETRHQLTRLCMIYACQQQQQGLLEKTHLQQMRQHLQLQEDEMSDEAFCAADVAFHRALVNASGNRMLEFLMYALVEAMQPVANMVVYQFRERQHVIQCHHQMVTALEQGDEVQGKQAVDDLMDYLKARYQEAQHWRAQRG</sequence>
<dbReference type="SUPFAM" id="SSF46785">
    <property type="entry name" value="Winged helix' DNA-binding domain"/>
    <property type="match status" value="1"/>
</dbReference>
<feature type="domain" description="HTH gntR-type" evidence="4">
    <location>
        <begin position="11"/>
        <end position="81"/>
    </location>
</feature>
<dbReference type="InterPro" id="IPR008920">
    <property type="entry name" value="TF_FadR/GntR_C"/>
</dbReference>
<dbReference type="GO" id="GO:0003700">
    <property type="term" value="F:DNA-binding transcription factor activity"/>
    <property type="evidence" value="ECO:0007669"/>
    <property type="project" value="InterPro"/>
</dbReference>
<organism evidence="5 6">
    <name type="scientific">Allopseudospirillum japonicum</name>
    <dbReference type="NCBI Taxonomy" id="64971"/>
    <lineage>
        <taxon>Bacteria</taxon>
        <taxon>Pseudomonadati</taxon>
        <taxon>Pseudomonadota</taxon>
        <taxon>Gammaproteobacteria</taxon>
        <taxon>Oceanospirillales</taxon>
        <taxon>Oceanospirillaceae</taxon>
        <taxon>Allopseudospirillum</taxon>
    </lineage>
</organism>
<dbReference type="SMART" id="SM00895">
    <property type="entry name" value="FCD"/>
    <property type="match status" value="1"/>
</dbReference>
<dbReference type="RefSeq" id="WP_093308537.1">
    <property type="nucleotide sequence ID" value="NZ_FNYH01000002.1"/>
</dbReference>
<evidence type="ECO:0000313" key="5">
    <source>
        <dbReference type="EMBL" id="SEI46968.1"/>
    </source>
</evidence>
<dbReference type="Pfam" id="PF07729">
    <property type="entry name" value="FCD"/>
    <property type="match status" value="1"/>
</dbReference>
<dbReference type="CDD" id="cd07377">
    <property type="entry name" value="WHTH_GntR"/>
    <property type="match status" value="1"/>
</dbReference>